<dbReference type="Pfam" id="PF00561">
    <property type="entry name" value="Abhydrolase_1"/>
    <property type="match status" value="1"/>
</dbReference>
<accession>A0A071M609</accession>
<dbReference type="SUPFAM" id="SSF53474">
    <property type="entry name" value="alpha/beta-Hydrolases"/>
    <property type="match status" value="1"/>
</dbReference>
<dbReference type="AlphaFoldDB" id="A0A071M609"/>
<organism evidence="2">
    <name type="scientific">Burkholderia cenocepacia</name>
    <dbReference type="NCBI Taxonomy" id="95486"/>
    <lineage>
        <taxon>Bacteria</taxon>
        <taxon>Pseudomonadati</taxon>
        <taxon>Pseudomonadota</taxon>
        <taxon>Betaproteobacteria</taxon>
        <taxon>Burkholderiales</taxon>
        <taxon>Burkholderiaceae</taxon>
        <taxon>Burkholderia</taxon>
        <taxon>Burkholderia cepacia complex</taxon>
    </lineage>
</organism>
<dbReference type="PANTHER" id="PTHR43798:SF33">
    <property type="entry name" value="HYDROLASE, PUTATIVE (AFU_ORTHOLOGUE AFUA_2G14860)-RELATED"/>
    <property type="match status" value="1"/>
</dbReference>
<dbReference type="InterPro" id="IPR000073">
    <property type="entry name" value="AB_hydrolase_1"/>
</dbReference>
<feature type="domain" description="AB hydrolase-1" evidence="1">
    <location>
        <begin position="45"/>
        <end position="273"/>
    </location>
</feature>
<sequence>MTSDSNFAADASAVVAGVPVEVRAGRTLSVAHHAAPRGSPHAGTVLFFAHGGGGNKNQWRAQWRTFADAGYALVAWDFLGHGDSPRPSARSGAYHGDETLRDYLALFDRYKGTHNVLVAHSLGTGSTLALLERLAALGRLHEASGALLLGTQLARPVTRPPALPGWLLEWIKPIFARRFRRLAWHPRADPALVAYESRVARRNRMTTFQAVLRAAPWPDAQRLAALDLPVAVLAGDADGLTPPAGGRALADALPNATFDVLSACGHQLMLERPDGVGAALRALLERAVQPAPSAWVPADGP</sequence>
<dbReference type="OrthoDB" id="9785847at2"/>
<dbReference type="EMBL" id="JJOA01000034">
    <property type="protein sequence ID" value="KEA55965.1"/>
    <property type="molecule type" value="Genomic_DNA"/>
</dbReference>
<comment type="caution">
    <text evidence="2">The sequence shown here is derived from an EMBL/GenBank/DDBJ whole genome shotgun (WGS) entry which is preliminary data.</text>
</comment>
<protein>
    <submittedName>
        <fullName evidence="2">Alpha/beta hydrolase</fullName>
    </submittedName>
</protein>
<keyword evidence="2" id="KW-0378">Hydrolase</keyword>
<dbReference type="InterPro" id="IPR029058">
    <property type="entry name" value="AB_hydrolase_fold"/>
</dbReference>
<dbReference type="InterPro" id="IPR050266">
    <property type="entry name" value="AB_hydrolase_sf"/>
</dbReference>
<name>A0A071M609_9BURK</name>
<evidence type="ECO:0000313" key="2">
    <source>
        <dbReference type="EMBL" id="KEA55965.1"/>
    </source>
</evidence>
<gene>
    <name evidence="2" type="ORF">DT99_29970</name>
</gene>
<proteinExistence type="predicted"/>
<evidence type="ECO:0000259" key="1">
    <source>
        <dbReference type="Pfam" id="PF00561"/>
    </source>
</evidence>
<reference evidence="2" key="1">
    <citation type="submission" date="2014-04" db="EMBL/GenBank/DDBJ databases">
        <title>In planta biocontrol of soil-borne Fusarium wilt of banana through a plant endophytic bacterium, Burkholderia cenocepacia 869T2.</title>
        <authorList>
            <person name="Ho Y.-N."/>
            <person name="Chiang H.-M."/>
            <person name="Chao C.-P."/>
            <person name="Su C.-C."/>
            <person name="Hsu H.-F."/>
            <person name="Guo C.-T."/>
            <person name="Hsieh J.-L."/>
            <person name="Huang C.-C."/>
        </authorList>
    </citation>
    <scope>NUCLEOTIDE SEQUENCE [LARGE SCALE GENOMIC DNA]</scope>
    <source>
        <strain evidence="2">869T2</strain>
    </source>
</reference>
<dbReference type="PANTHER" id="PTHR43798">
    <property type="entry name" value="MONOACYLGLYCEROL LIPASE"/>
    <property type="match status" value="1"/>
</dbReference>
<dbReference type="Gene3D" id="3.40.50.1820">
    <property type="entry name" value="alpha/beta hydrolase"/>
    <property type="match status" value="1"/>
</dbReference>
<dbReference type="GO" id="GO:0016020">
    <property type="term" value="C:membrane"/>
    <property type="evidence" value="ECO:0007669"/>
    <property type="project" value="TreeGrafter"/>
</dbReference>
<dbReference type="GO" id="GO:0016787">
    <property type="term" value="F:hydrolase activity"/>
    <property type="evidence" value="ECO:0007669"/>
    <property type="project" value="UniProtKB-KW"/>
</dbReference>